<evidence type="ECO:0000256" key="1">
    <source>
        <dbReference type="ARBA" id="ARBA00023125"/>
    </source>
</evidence>
<dbReference type="NCBIfam" id="TIGR01766">
    <property type="entry name" value="IS200/IS605 family accessory protein TnpB-like domain"/>
    <property type="match status" value="1"/>
</dbReference>
<name>A0A501X1L2_9GAMM</name>
<proteinExistence type="predicted"/>
<dbReference type="GO" id="GO:0003677">
    <property type="term" value="F:DNA binding"/>
    <property type="evidence" value="ECO:0007669"/>
    <property type="project" value="UniProtKB-KW"/>
</dbReference>
<evidence type="ECO:0000313" key="5">
    <source>
        <dbReference type="Proteomes" id="UP000315901"/>
    </source>
</evidence>
<dbReference type="AlphaFoldDB" id="A0A501X1L2"/>
<accession>A0A501X1L2</accession>
<evidence type="ECO:0000256" key="2">
    <source>
        <dbReference type="SAM" id="Coils"/>
    </source>
</evidence>
<feature type="coiled-coil region" evidence="2">
    <location>
        <begin position="87"/>
        <end position="114"/>
    </location>
</feature>
<sequence length="510" mass="58150">MTHRTYQTRLKNLSAESDLALSSYAAIFSKAERTLFAQTFAQGIRPTQTHKSGFQLRFGITARQYNAILYGLRGKVESIKELRKDHIQAAKARIKSSEKAVKALERRLNADRKTGAATKNKTAFKLHHKKRRLATQKHRLEKLLVAEKASTVSLCFGSRKLFHAQYHLEANGYKNHADWKQDWQTYRDRQFSVLGSKDESAGCQGCQLKRINDQWLLHLRLPNSVIEQTGLYKQVVLPIELPHGEDAIKCTLKRGGAITYRFVRDEKGWRVFLSIEVQAAKKKSIEAQGAIGVDINAHHLAVVEMDRHGNPINKHRINAHTHGKTTHQRMAVIGDAVKQLVEIAHRTRKPIVLEALDFKRKKQDLKANEDRRYNRMISAFAYSKIIEVIKARCLDHGIEVKDVNPAYTSQIGKHKFAERYGLTPHPGAALVIARRSKNYREQPNREDQTASWLPERKATEHVWSYWRKVARKPVAYATLLSKRKLSRQSALSNGTESRTVSHTSGVSARA</sequence>
<protein>
    <submittedName>
        <fullName evidence="4">IS200/IS605 family element transposase accessory protein TnpB</fullName>
    </submittedName>
</protein>
<organism evidence="4 5">
    <name type="scientific">Maribrevibacterium harenarium</name>
    <dbReference type="NCBI Taxonomy" id="2589817"/>
    <lineage>
        <taxon>Bacteria</taxon>
        <taxon>Pseudomonadati</taxon>
        <taxon>Pseudomonadota</taxon>
        <taxon>Gammaproteobacteria</taxon>
        <taxon>Oceanospirillales</taxon>
        <taxon>Oceanospirillaceae</taxon>
        <taxon>Maribrevibacterium</taxon>
    </lineage>
</organism>
<feature type="region of interest" description="Disordered" evidence="3">
    <location>
        <begin position="487"/>
        <end position="510"/>
    </location>
</feature>
<keyword evidence="1" id="KW-0238">DNA-binding</keyword>
<gene>
    <name evidence="4" type="ORF">FJM67_05320</name>
</gene>
<reference evidence="4 5" key="1">
    <citation type="submission" date="2019-06" db="EMBL/GenBank/DDBJ databases">
        <title>A novel bacterium of genus Marinomonas, isolated from coastal sand.</title>
        <authorList>
            <person name="Huang H."/>
            <person name="Mo K."/>
            <person name="Hu Y."/>
        </authorList>
    </citation>
    <scope>NUCLEOTIDE SEQUENCE [LARGE SCALE GENOMIC DNA]</scope>
    <source>
        <strain evidence="4 5">HB171799</strain>
    </source>
</reference>
<comment type="caution">
    <text evidence="4">The sequence shown here is derived from an EMBL/GenBank/DDBJ whole genome shotgun (WGS) entry which is preliminary data.</text>
</comment>
<keyword evidence="2" id="KW-0175">Coiled coil</keyword>
<dbReference type="EMBL" id="VFRR01000006">
    <property type="protein sequence ID" value="TPE54365.1"/>
    <property type="molecule type" value="Genomic_DNA"/>
</dbReference>
<dbReference type="OrthoDB" id="6195290at2"/>
<dbReference type="Proteomes" id="UP000315901">
    <property type="component" value="Unassembled WGS sequence"/>
</dbReference>
<evidence type="ECO:0000313" key="4">
    <source>
        <dbReference type="EMBL" id="TPE54365.1"/>
    </source>
</evidence>
<keyword evidence="5" id="KW-1185">Reference proteome</keyword>
<dbReference type="RefSeq" id="WP_140587636.1">
    <property type="nucleotide sequence ID" value="NZ_VFRR01000006.1"/>
</dbReference>
<dbReference type="InterPro" id="IPR010095">
    <property type="entry name" value="Cas12f1-like_TNB"/>
</dbReference>
<evidence type="ECO:0000256" key="3">
    <source>
        <dbReference type="SAM" id="MobiDB-lite"/>
    </source>
</evidence>